<comment type="caution">
    <text evidence="3">The sequence shown here is derived from an EMBL/GenBank/DDBJ whole genome shotgun (WGS) entry which is preliminary data.</text>
</comment>
<dbReference type="RefSeq" id="WP_191759151.1">
    <property type="nucleotide sequence ID" value="NZ_VJXY01000021.1"/>
</dbReference>
<feature type="domain" description="Glycosyltransferase subfamily 4-like N-terminal" evidence="2">
    <location>
        <begin position="32"/>
        <end position="199"/>
    </location>
</feature>
<dbReference type="InterPro" id="IPR028098">
    <property type="entry name" value="Glyco_trans_4-like_N"/>
</dbReference>
<dbReference type="Gene3D" id="3.40.50.2000">
    <property type="entry name" value="Glycogen Phosphorylase B"/>
    <property type="match status" value="2"/>
</dbReference>
<dbReference type="Pfam" id="PF00534">
    <property type="entry name" value="Glycos_transf_1"/>
    <property type="match status" value="1"/>
</dbReference>
<organism evidence="3 4">
    <name type="scientific">Komarekiella delphini-convector SJRDD-AB1</name>
    <dbReference type="NCBI Taxonomy" id="2593771"/>
    <lineage>
        <taxon>Bacteria</taxon>
        <taxon>Bacillati</taxon>
        <taxon>Cyanobacteriota</taxon>
        <taxon>Cyanophyceae</taxon>
        <taxon>Nostocales</taxon>
        <taxon>Nostocaceae</taxon>
        <taxon>Komarekiella</taxon>
        <taxon>Komarekiella delphini-convector</taxon>
    </lineage>
</organism>
<reference evidence="3" key="1">
    <citation type="submission" date="2019-07" db="EMBL/GenBank/DDBJ databases">
        <title>Toxilogical consequences of a new and cryptic species of cyanobacteria (Komarekiella delphini-convector) recovered from the epidermis of a bottlenose dolphin and 1500 ft. in the air.</title>
        <authorList>
            <person name="Brown A.O."/>
            <person name="Dvorak P."/>
            <person name="Villanueva C.D."/>
            <person name="Foss A.J."/>
            <person name="Garvey A.D."/>
            <person name="Gibson Q.A."/>
            <person name="Johansen J.R."/>
            <person name="Casamatta D.A."/>
        </authorList>
    </citation>
    <scope>NUCLEOTIDE SEQUENCE</scope>
    <source>
        <strain evidence="3">SJRDD-AB1</strain>
    </source>
</reference>
<dbReference type="EMBL" id="VJXY01000021">
    <property type="protein sequence ID" value="MBD6617937.1"/>
    <property type="molecule type" value="Genomic_DNA"/>
</dbReference>
<dbReference type="PANTHER" id="PTHR45947">
    <property type="entry name" value="SULFOQUINOVOSYL TRANSFERASE SQD2"/>
    <property type="match status" value="1"/>
</dbReference>
<dbReference type="Proteomes" id="UP001165986">
    <property type="component" value="Unassembled WGS sequence"/>
</dbReference>
<keyword evidence="4" id="KW-1185">Reference proteome</keyword>
<protein>
    <submittedName>
        <fullName evidence="3">Glycosyltransferase</fullName>
    </submittedName>
</protein>
<dbReference type="AlphaFoldDB" id="A0AA40VSA0"/>
<proteinExistence type="predicted"/>
<evidence type="ECO:0000313" key="4">
    <source>
        <dbReference type="Proteomes" id="UP001165986"/>
    </source>
</evidence>
<accession>A0AA40VSA0</accession>
<sequence>MTLNPLAVKSLKTSTDRPQVCHVIDSINENTGGTAFLVARLASIVANQEITSHLFTLDYQQLGSQIATENVKIHSYPASFLARRMQGFAPKANHALECLASTELDLIHNHGLWLFPNIYARQAALNNRLPLVVSPHGMLESWSLKHSRMKKWLAWLVYEQKNLMSATVFHVTSAEEAMSVRRLGFQQPIALIPTGVDLADFNEQPKKEVLTQLFPQLSDQKWLLFLSRLHSKKGIDNLLQVWQKLESQFSDWHLILAGPDLTGYQAKLELLVEQLNLSQRVTFTGMLSGKAKISALCNADLFVLPTHSENFGIAIAESLAYGVPVITTKGTPWQDLERYECGWWIEDNQQALLMALVEAMKMPASERQVMGLRGKNLVETKYSWNAIAENMASVYHWILSGGEPPSCVQFYGY</sequence>
<evidence type="ECO:0000313" key="3">
    <source>
        <dbReference type="EMBL" id="MBD6617937.1"/>
    </source>
</evidence>
<dbReference type="SUPFAM" id="SSF53756">
    <property type="entry name" value="UDP-Glycosyltransferase/glycogen phosphorylase"/>
    <property type="match status" value="1"/>
</dbReference>
<dbReference type="PANTHER" id="PTHR45947:SF3">
    <property type="entry name" value="SULFOQUINOVOSYL TRANSFERASE SQD2"/>
    <property type="match status" value="1"/>
</dbReference>
<dbReference type="GO" id="GO:0016758">
    <property type="term" value="F:hexosyltransferase activity"/>
    <property type="evidence" value="ECO:0007669"/>
    <property type="project" value="TreeGrafter"/>
</dbReference>
<name>A0AA40VSA0_9NOST</name>
<dbReference type="Pfam" id="PF13439">
    <property type="entry name" value="Glyco_transf_4"/>
    <property type="match status" value="1"/>
</dbReference>
<evidence type="ECO:0000259" key="1">
    <source>
        <dbReference type="Pfam" id="PF00534"/>
    </source>
</evidence>
<evidence type="ECO:0000259" key="2">
    <source>
        <dbReference type="Pfam" id="PF13439"/>
    </source>
</evidence>
<dbReference type="InterPro" id="IPR001296">
    <property type="entry name" value="Glyco_trans_1"/>
</dbReference>
<gene>
    <name evidence="3" type="ORF">FNW02_19435</name>
</gene>
<dbReference type="InterPro" id="IPR050194">
    <property type="entry name" value="Glycosyltransferase_grp1"/>
</dbReference>
<feature type="domain" description="Glycosyl transferase family 1" evidence="1">
    <location>
        <begin position="218"/>
        <end position="374"/>
    </location>
</feature>